<dbReference type="EMBL" id="JAFBIL020000001">
    <property type="protein sequence ID" value="MBZ2205845.1"/>
    <property type="molecule type" value="Genomic_DNA"/>
</dbReference>
<evidence type="ECO:0000313" key="4">
    <source>
        <dbReference type="Proteomes" id="UP000809349"/>
    </source>
</evidence>
<feature type="signal peptide" evidence="1">
    <location>
        <begin position="1"/>
        <end position="21"/>
    </location>
</feature>
<dbReference type="Pfam" id="PF07589">
    <property type="entry name" value="PEP-CTERM"/>
    <property type="match status" value="1"/>
</dbReference>
<sequence>MKKSIIALCLMSAVLSAPAMATVIDFDATGTPRNVNDLSYAIDGFRFSFNMDNVDIGSDSPWSGTGPAYSGNYAALNNYGSAGQMTRDDGSTFSFQSLWVKNWFSGSDRTGNVYGYRNGIAVGHVSSNSSGAWTQVTGNFAEIDTLSFDFGNYFLIDNITVNDTPDPVDVPEPGSLALLGLGLAGLFAGKKRLR</sequence>
<evidence type="ECO:0000313" key="3">
    <source>
        <dbReference type="EMBL" id="MBZ2205845.1"/>
    </source>
</evidence>
<keyword evidence="1" id="KW-0732">Signal</keyword>
<keyword evidence="4" id="KW-1185">Reference proteome</keyword>
<dbReference type="RefSeq" id="WP_223464463.1">
    <property type="nucleotide sequence ID" value="NZ_JAFBIL020000001.1"/>
</dbReference>
<feature type="chain" id="PRO_5045365085" evidence="1">
    <location>
        <begin position="22"/>
        <end position="194"/>
    </location>
</feature>
<evidence type="ECO:0000259" key="2">
    <source>
        <dbReference type="Pfam" id="PF07589"/>
    </source>
</evidence>
<dbReference type="Proteomes" id="UP000809349">
    <property type="component" value="Unassembled WGS sequence"/>
</dbReference>
<dbReference type="NCBIfam" id="TIGR02595">
    <property type="entry name" value="PEP_CTERM"/>
    <property type="match status" value="1"/>
</dbReference>
<evidence type="ECO:0000256" key="1">
    <source>
        <dbReference type="SAM" id="SignalP"/>
    </source>
</evidence>
<reference evidence="3 4" key="2">
    <citation type="submission" date="2021-08" db="EMBL/GenBank/DDBJ databases">
        <title>Massilia sp. R798.</title>
        <authorList>
            <person name="Baek J.H."/>
            <person name="Jung H.S."/>
            <person name="Kim K.R."/>
            <person name="Jeon C.O."/>
        </authorList>
    </citation>
    <scope>NUCLEOTIDE SEQUENCE [LARGE SCALE GENOMIC DNA]</scope>
    <source>
        <strain evidence="3 4">R798</strain>
    </source>
</reference>
<protein>
    <submittedName>
        <fullName evidence="3">PEP-CTERM sorting domain-containing protein</fullName>
    </submittedName>
</protein>
<dbReference type="InterPro" id="IPR013424">
    <property type="entry name" value="Ice-binding_C"/>
</dbReference>
<reference evidence="3 4" key="1">
    <citation type="submission" date="2021-01" db="EMBL/GenBank/DDBJ databases">
        <authorList>
            <person name="Ruan W."/>
            <person name="Khan S.A."/>
            <person name="Jeon C.O."/>
        </authorList>
    </citation>
    <scope>NUCLEOTIDE SEQUENCE [LARGE SCALE GENOMIC DNA]</scope>
    <source>
        <strain evidence="3 4">R798</strain>
    </source>
</reference>
<accession>A0ABS7SL24</accession>
<organism evidence="3 4">
    <name type="scientific">Massilia soli</name>
    <dbReference type="NCBI Taxonomy" id="2792854"/>
    <lineage>
        <taxon>Bacteria</taxon>
        <taxon>Pseudomonadati</taxon>
        <taxon>Pseudomonadota</taxon>
        <taxon>Betaproteobacteria</taxon>
        <taxon>Burkholderiales</taxon>
        <taxon>Oxalobacteraceae</taxon>
        <taxon>Telluria group</taxon>
        <taxon>Massilia</taxon>
    </lineage>
</organism>
<proteinExistence type="predicted"/>
<feature type="domain" description="Ice-binding protein C-terminal" evidence="2">
    <location>
        <begin position="169"/>
        <end position="192"/>
    </location>
</feature>
<name>A0ABS7SL24_9BURK</name>
<gene>
    <name evidence="3" type="ORF">I4X03_001055</name>
</gene>
<comment type="caution">
    <text evidence="3">The sequence shown here is derived from an EMBL/GenBank/DDBJ whole genome shotgun (WGS) entry which is preliminary data.</text>
</comment>